<proteinExistence type="inferred from homology"/>
<dbReference type="Pfam" id="PF00179">
    <property type="entry name" value="UQ_con"/>
    <property type="match status" value="1"/>
</dbReference>
<evidence type="ECO:0000256" key="9">
    <source>
        <dbReference type="SAM" id="Phobius"/>
    </source>
</evidence>
<dbReference type="OrthoDB" id="10249039at2759"/>
<dbReference type="PROSITE" id="PS00183">
    <property type="entry name" value="UBC_1"/>
    <property type="match status" value="1"/>
</dbReference>
<dbReference type="EMBL" id="QEFC01001247">
    <property type="protein sequence ID" value="KAE9458554.1"/>
    <property type="molecule type" value="Genomic_DNA"/>
</dbReference>
<dbReference type="PROSITE" id="PS50127">
    <property type="entry name" value="UBC_2"/>
    <property type="match status" value="1"/>
</dbReference>
<keyword evidence="9" id="KW-1133">Transmembrane helix</keyword>
<keyword evidence="9" id="KW-0472">Membrane</keyword>
<reference evidence="11 12" key="1">
    <citation type="journal article" date="2019" name="Genome Biol. Evol.">
        <title>The Rhododendron genome and chromosomal organization provide insight into shared whole-genome duplications across the heath family (Ericaceae).</title>
        <authorList>
            <person name="Soza V.L."/>
            <person name="Lindsley D."/>
            <person name="Waalkes A."/>
            <person name="Ramage E."/>
            <person name="Patwardhan R.P."/>
            <person name="Burton J.N."/>
            <person name="Adey A."/>
            <person name="Kumar A."/>
            <person name="Qiu R."/>
            <person name="Shendure J."/>
            <person name="Hall B."/>
        </authorList>
    </citation>
    <scope>NUCLEOTIDE SEQUENCE [LARGE SCALE GENOMIC DNA]</scope>
    <source>
        <strain evidence="11">RSF 1966-606</strain>
    </source>
</reference>
<evidence type="ECO:0000256" key="3">
    <source>
        <dbReference type="ARBA" id="ARBA00022741"/>
    </source>
</evidence>
<keyword evidence="5 8" id="KW-0067">ATP-binding</keyword>
<evidence type="ECO:0000259" key="10">
    <source>
        <dbReference type="PROSITE" id="PS50127"/>
    </source>
</evidence>
<dbReference type="GO" id="GO:0005524">
    <property type="term" value="F:ATP binding"/>
    <property type="evidence" value="ECO:0007669"/>
    <property type="project" value="UniProtKB-UniRule"/>
</dbReference>
<keyword evidence="12" id="KW-1185">Reference proteome</keyword>
<sequence length="200" mass="22945">MIRLFKVKEKHRELAENGKTAIKKQSAGELRLHKGFCSRSLVSNNVFFLTFTIRNIFVLVVVSVHPELLTNLYQYKLSILVTIRPREGYYRGGLFLFSFKVSPIYPHEAPKVKCKTKVYHPNIDMEGNVCLNVLREDWKPVLNINTIVYGLYHLFTEPNHEDPLNSEAAEVLRDNPKMFESNVKKAMAGGGYVGNNNNFP</sequence>
<dbReference type="InterPro" id="IPR023313">
    <property type="entry name" value="UBQ-conjugating_AS"/>
</dbReference>
<keyword evidence="3 8" id="KW-0547">Nucleotide-binding</keyword>
<dbReference type="SMART" id="SM00212">
    <property type="entry name" value="UBCc"/>
    <property type="match status" value="1"/>
</dbReference>
<dbReference type="PANTHER" id="PTHR24068">
    <property type="entry name" value="UBIQUITIN-CONJUGATING ENZYME E2"/>
    <property type="match status" value="1"/>
</dbReference>
<comment type="pathway">
    <text evidence="1">Protein modification; protein neddylation.</text>
</comment>
<evidence type="ECO:0000313" key="12">
    <source>
        <dbReference type="Proteomes" id="UP000428333"/>
    </source>
</evidence>
<feature type="transmembrane region" description="Helical" evidence="9">
    <location>
        <begin position="41"/>
        <end position="64"/>
    </location>
</feature>
<evidence type="ECO:0000256" key="8">
    <source>
        <dbReference type="RuleBase" id="RU362109"/>
    </source>
</evidence>
<dbReference type="AlphaFoldDB" id="A0A6A4LQU6"/>
<comment type="similarity">
    <text evidence="8">Belongs to the ubiquitin-conjugating enzyme family.</text>
</comment>
<name>A0A6A4LQU6_9ERIC</name>
<dbReference type="Gene3D" id="3.10.110.10">
    <property type="entry name" value="Ubiquitin Conjugating Enzyme"/>
    <property type="match status" value="1"/>
</dbReference>
<feature type="active site" description="Glycyl thioester intermediate" evidence="7">
    <location>
        <position position="130"/>
    </location>
</feature>
<comment type="caution">
    <text evidence="11">The sequence shown here is derived from an EMBL/GenBank/DDBJ whole genome shotgun (WGS) entry which is preliminary data.</text>
</comment>
<evidence type="ECO:0000256" key="1">
    <source>
        <dbReference type="ARBA" id="ARBA00005032"/>
    </source>
</evidence>
<keyword evidence="2" id="KW-0808">Transferase</keyword>
<evidence type="ECO:0000256" key="6">
    <source>
        <dbReference type="ARBA" id="ARBA00058311"/>
    </source>
</evidence>
<dbReference type="InterPro" id="IPR000608">
    <property type="entry name" value="UBC"/>
</dbReference>
<dbReference type="InterPro" id="IPR016135">
    <property type="entry name" value="UBQ-conjugating_enzyme/RWD"/>
</dbReference>
<dbReference type="SUPFAM" id="SSF54495">
    <property type="entry name" value="UBC-like"/>
    <property type="match status" value="1"/>
</dbReference>
<evidence type="ECO:0000256" key="7">
    <source>
        <dbReference type="PROSITE-ProRule" id="PRU10133"/>
    </source>
</evidence>
<dbReference type="FunFam" id="3.10.110.10:FF:000005">
    <property type="entry name" value="NEDD8-conjugating enzyme Ubc12"/>
    <property type="match status" value="1"/>
</dbReference>
<dbReference type="Proteomes" id="UP000428333">
    <property type="component" value="Linkage Group LG05"/>
</dbReference>
<keyword evidence="4 8" id="KW-0833">Ubl conjugation pathway</keyword>
<comment type="function">
    <text evidence="6">Accepts the ubiquitin-like protein NEDD8/RUB1 from the ECR1-AXR1 E1 complex and catalyzes its covalent attachment to other proteins.</text>
</comment>
<dbReference type="CDD" id="cd23794">
    <property type="entry name" value="UBCc_UBE2F_UBE2M"/>
    <property type="match status" value="1"/>
</dbReference>
<evidence type="ECO:0000256" key="2">
    <source>
        <dbReference type="ARBA" id="ARBA00022679"/>
    </source>
</evidence>
<keyword evidence="9" id="KW-0812">Transmembrane</keyword>
<accession>A0A6A4LQU6</accession>
<feature type="non-terminal residue" evidence="11">
    <location>
        <position position="1"/>
    </location>
</feature>
<organism evidence="11 12">
    <name type="scientific">Rhododendron williamsianum</name>
    <dbReference type="NCBI Taxonomy" id="262921"/>
    <lineage>
        <taxon>Eukaryota</taxon>
        <taxon>Viridiplantae</taxon>
        <taxon>Streptophyta</taxon>
        <taxon>Embryophyta</taxon>
        <taxon>Tracheophyta</taxon>
        <taxon>Spermatophyta</taxon>
        <taxon>Magnoliopsida</taxon>
        <taxon>eudicotyledons</taxon>
        <taxon>Gunneridae</taxon>
        <taxon>Pentapetalae</taxon>
        <taxon>asterids</taxon>
        <taxon>Ericales</taxon>
        <taxon>Ericaceae</taxon>
        <taxon>Ericoideae</taxon>
        <taxon>Rhodoreae</taxon>
        <taxon>Rhododendron</taxon>
    </lineage>
</organism>
<gene>
    <name evidence="11" type="ORF">C3L33_09535</name>
</gene>
<evidence type="ECO:0000313" key="11">
    <source>
        <dbReference type="EMBL" id="KAE9458554.1"/>
    </source>
</evidence>
<feature type="domain" description="UBC core" evidence="10">
    <location>
        <begin position="27"/>
        <end position="192"/>
    </location>
</feature>
<protein>
    <recommendedName>
        <fullName evidence="10">UBC core domain-containing protein</fullName>
    </recommendedName>
</protein>
<dbReference type="GO" id="GO:0019788">
    <property type="term" value="F:NEDD8 transferase activity"/>
    <property type="evidence" value="ECO:0007669"/>
    <property type="project" value="UniProtKB-ARBA"/>
</dbReference>
<evidence type="ECO:0000256" key="4">
    <source>
        <dbReference type="ARBA" id="ARBA00022786"/>
    </source>
</evidence>
<evidence type="ECO:0000256" key="5">
    <source>
        <dbReference type="ARBA" id="ARBA00022840"/>
    </source>
</evidence>